<proteinExistence type="predicted"/>
<evidence type="ECO:0000313" key="4">
    <source>
        <dbReference type="Proteomes" id="UP000054783"/>
    </source>
</evidence>
<evidence type="ECO:0008006" key="5">
    <source>
        <dbReference type="Google" id="ProtNLM"/>
    </source>
</evidence>
<reference evidence="3 4" key="1">
    <citation type="submission" date="2015-01" db="EMBL/GenBank/DDBJ databases">
        <title>Evolution of Trichinella species and genotypes.</title>
        <authorList>
            <person name="Korhonen P.K."/>
            <person name="Edoardo P."/>
            <person name="Giuseppe L.R."/>
            <person name="Gasser R.B."/>
        </authorList>
    </citation>
    <scope>NUCLEOTIDE SEQUENCE [LARGE SCALE GENOMIC DNA]</scope>
    <source>
        <strain evidence="3">ISS2496</strain>
    </source>
</reference>
<feature type="coiled-coil region" evidence="1">
    <location>
        <begin position="387"/>
        <end position="470"/>
    </location>
</feature>
<dbReference type="EMBL" id="JYDQ01000177">
    <property type="protein sequence ID" value="KRY11986.1"/>
    <property type="molecule type" value="Genomic_DNA"/>
</dbReference>
<protein>
    <recommendedName>
        <fullName evidence="5">Outer dense fiber protein 2</fullName>
    </recommendedName>
</protein>
<evidence type="ECO:0000313" key="3">
    <source>
        <dbReference type="EMBL" id="KRY11986.1"/>
    </source>
</evidence>
<evidence type="ECO:0000256" key="1">
    <source>
        <dbReference type="SAM" id="Coils"/>
    </source>
</evidence>
<dbReference type="AlphaFoldDB" id="A0A0V0ZHZ2"/>
<keyword evidence="1" id="KW-0175">Coiled coil</keyword>
<feature type="coiled-coil region" evidence="1">
    <location>
        <begin position="128"/>
        <end position="155"/>
    </location>
</feature>
<accession>A0A0V0ZHZ2</accession>
<comment type="caution">
    <text evidence="3">The sequence shown here is derived from an EMBL/GenBank/DDBJ whole genome shotgun (WGS) entry which is preliminary data.</text>
</comment>
<dbReference type="OrthoDB" id="10402108at2759"/>
<gene>
    <name evidence="3" type="ORF">T12_6441</name>
</gene>
<sequence length="499" mass="57885">MVTVVNSRIDWKLADSVELELNKFAYIPSMQANKRVTSGQKRQYKQQQQQQKRQSPRLSNTVQSKNELVETHYIQTLEQEVDFLELENSLLLSLQSIVQFLVLKSELEKDPTGCDVRKEKTRKCQVNVKSGEANVEALLDENEQLKKQLAHVTELGQTYKRNLSEEVVELRKKLDDTVPDISCREAELAQLRIEVEEGKQKLAQATRMMAFFKAQCKSDSQNGNVMLCRKHGDKQAQVEKLTNELKLLECRMRELNERYQQSQDEKLAMKKQLRQAELQAKKDRLIAEKVIEENENLIQENSQLQVTVSKMLLQTDTNFPIVGDEKCQSELVQIKENEQLLRAELISRENALHDAHVEQRRLCCQIEDLESTQRTLKQSQGKLYDQIESLQSASRVLSDENKQLRQEILGLETSIETHLANIQQQGEEIKTLRNRLSAYEQQKKIISAKLRNAQQEHREKFLQLNQLATEFRQISQSLYNDTSPARYLAECEDNNSKKG</sequence>
<evidence type="ECO:0000256" key="2">
    <source>
        <dbReference type="SAM" id="MobiDB-lite"/>
    </source>
</evidence>
<dbReference type="Proteomes" id="UP000054783">
    <property type="component" value="Unassembled WGS sequence"/>
</dbReference>
<organism evidence="3 4">
    <name type="scientific">Trichinella patagoniensis</name>
    <dbReference type="NCBI Taxonomy" id="990121"/>
    <lineage>
        <taxon>Eukaryota</taxon>
        <taxon>Metazoa</taxon>
        <taxon>Ecdysozoa</taxon>
        <taxon>Nematoda</taxon>
        <taxon>Enoplea</taxon>
        <taxon>Dorylaimia</taxon>
        <taxon>Trichinellida</taxon>
        <taxon>Trichinellidae</taxon>
        <taxon>Trichinella</taxon>
    </lineage>
</organism>
<feature type="region of interest" description="Disordered" evidence="2">
    <location>
        <begin position="35"/>
        <end position="62"/>
    </location>
</feature>
<dbReference type="SUPFAM" id="SSF58018">
    <property type="entry name" value="Coiled-coil dimerization domain from cortexillin I"/>
    <property type="match status" value="1"/>
</dbReference>
<feature type="coiled-coil region" evidence="1">
    <location>
        <begin position="181"/>
        <end position="307"/>
    </location>
</feature>
<keyword evidence="4" id="KW-1185">Reference proteome</keyword>
<name>A0A0V0ZHZ2_9BILA</name>